<evidence type="ECO:0000313" key="2">
    <source>
        <dbReference type="Proteomes" id="UP000823775"/>
    </source>
</evidence>
<reference evidence="1 2" key="1">
    <citation type="journal article" date="2021" name="BMC Genomics">
        <title>Datura genome reveals duplications of psychoactive alkaloid biosynthetic genes and high mutation rate following tissue culture.</title>
        <authorList>
            <person name="Rajewski A."/>
            <person name="Carter-House D."/>
            <person name="Stajich J."/>
            <person name="Litt A."/>
        </authorList>
    </citation>
    <scope>NUCLEOTIDE SEQUENCE [LARGE SCALE GENOMIC DNA]</scope>
    <source>
        <strain evidence="1">AR-01</strain>
    </source>
</reference>
<evidence type="ECO:0000313" key="1">
    <source>
        <dbReference type="EMBL" id="MCD7465501.1"/>
    </source>
</evidence>
<proteinExistence type="predicted"/>
<protein>
    <submittedName>
        <fullName evidence="1">Uncharacterized protein</fullName>
    </submittedName>
</protein>
<dbReference type="EMBL" id="JACEIK010001056">
    <property type="protein sequence ID" value="MCD7465501.1"/>
    <property type="molecule type" value="Genomic_DNA"/>
</dbReference>
<gene>
    <name evidence="1" type="ORF">HAX54_001437</name>
</gene>
<dbReference type="Proteomes" id="UP000823775">
    <property type="component" value="Unassembled WGS sequence"/>
</dbReference>
<name>A0ABS8T355_DATST</name>
<organism evidence="1 2">
    <name type="scientific">Datura stramonium</name>
    <name type="common">Jimsonweed</name>
    <name type="synonym">Common thornapple</name>
    <dbReference type="NCBI Taxonomy" id="4076"/>
    <lineage>
        <taxon>Eukaryota</taxon>
        <taxon>Viridiplantae</taxon>
        <taxon>Streptophyta</taxon>
        <taxon>Embryophyta</taxon>
        <taxon>Tracheophyta</taxon>
        <taxon>Spermatophyta</taxon>
        <taxon>Magnoliopsida</taxon>
        <taxon>eudicotyledons</taxon>
        <taxon>Gunneridae</taxon>
        <taxon>Pentapetalae</taxon>
        <taxon>asterids</taxon>
        <taxon>lamiids</taxon>
        <taxon>Solanales</taxon>
        <taxon>Solanaceae</taxon>
        <taxon>Solanoideae</taxon>
        <taxon>Datureae</taxon>
        <taxon>Datura</taxon>
    </lineage>
</organism>
<keyword evidence="2" id="KW-1185">Reference proteome</keyword>
<sequence>MRHLTHRCLCPSWLYDTLGGQSIAVLKWDAGYAGHISSTCAAKRAQAAATTANGVAAFSAAVAAARYRDAGGMNSSLLTLRSIFSFITGIPRLKLWENTITTNSSLEVLDRYRLDYVRHRGRLGSEASAQNTYPP</sequence>
<accession>A0ABS8T355</accession>
<comment type="caution">
    <text evidence="1">The sequence shown here is derived from an EMBL/GenBank/DDBJ whole genome shotgun (WGS) entry which is preliminary data.</text>
</comment>